<dbReference type="PRINTS" id="PR00237">
    <property type="entry name" value="GPCRRHODOPSN"/>
</dbReference>
<evidence type="ECO:0000256" key="2">
    <source>
        <dbReference type="ARBA" id="ARBA00022692"/>
    </source>
</evidence>
<evidence type="ECO:0000256" key="5">
    <source>
        <dbReference type="RuleBase" id="RU000688"/>
    </source>
</evidence>
<dbReference type="InterPro" id="IPR052954">
    <property type="entry name" value="GPCR-Ligand_Int"/>
</dbReference>
<dbReference type="Gene3D" id="1.20.1070.10">
    <property type="entry name" value="Rhodopsin 7-helix transmembrane proteins"/>
    <property type="match status" value="1"/>
</dbReference>
<organism evidence="6 7">
    <name type="scientific">Owenia fusiformis</name>
    <name type="common">Polychaete worm</name>
    <dbReference type="NCBI Taxonomy" id="6347"/>
    <lineage>
        <taxon>Eukaryota</taxon>
        <taxon>Metazoa</taxon>
        <taxon>Spiralia</taxon>
        <taxon>Lophotrochozoa</taxon>
        <taxon>Annelida</taxon>
        <taxon>Polychaeta</taxon>
        <taxon>Sedentaria</taxon>
        <taxon>Canalipalpata</taxon>
        <taxon>Sabellida</taxon>
        <taxon>Oweniida</taxon>
        <taxon>Oweniidae</taxon>
        <taxon>Owenia</taxon>
    </lineage>
</organism>
<keyword evidence="5" id="KW-0675">Receptor</keyword>
<dbReference type="Pfam" id="PF00001">
    <property type="entry name" value="7tm_1"/>
    <property type="match status" value="1"/>
</dbReference>
<dbReference type="PANTHER" id="PTHR46641:SF2">
    <property type="entry name" value="FMRFAMIDE RECEPTOR"/>
    <property type="match status" value="1"/>
</dbReference>
<dbReference type="OrthoDB" id="10044919at2759"/>
<comment type="caution">
    <text evidence="6">The sequence shown here is derived from an EMBL/GenBank/DDBJ whole genome shotgun (WGS) entry which is preliminary data.</text>
</comment>
<dbReference type="EMBL" id="CAIIXF020000001">
    <property type="protein sequence ID" value="CAH1773796.1"/>
    <property type="molecule type" value="Genomic_DNA"/>
</dbReference>
<dbReference type="InterPro" id="IPR000276">
    <property type="entry name" value="GPCR_Rhodpsn"/>
</dbReference>
<dbReference type="Proteomes" id="UP000749559">
    <property type="component" value="Unassembled WGS sequence"/>
</dbReference>
<sequence length="440" mass="50203">MIKNNMASNLQMTTTNMKTTVNYTTPASIYENTETPNLNTSMKNANFTAITNSNEVTHSHTMSSTDTNISTKNSNVTWEMPDFCRFPYHSSDGELIEVNRFIMYTMYDVVTAIAVTGLIGNTLSFIVLYKDKAKGTSMFYFKALAIVDWLACASYIAFEIHIVLYPHSHVLDTSLDATHDMMIIAPYTQYTILYFTSLSSWILVAISVDRYIAICHPLHAPRFSTLKRVKGTLVTIIFAVLCIHIPRFLEYQITRNSPFPHPCTLEDFYEMEATPLYKTKGYMIGFRVMTYSVLATVTPIVLVLVLNLILVVTISKAAKRRATISNRDQPSNRAERNLSVTLISLAIVFLICMLPSFIYSFTKMISLIDKKIIPSDDKTRLLEFKNLMRVLNSAINFFTYCVARAGFRRNLIRILCRKKKKELSRSDLYSIRMTEIETTV</sequence>
<evidence type="ECO:0000313" key="7">
    <source>
        <dbReference type="Proteomes" id="UP000749559"/>
    </source>
</evidence>
<comment type="subcellular location">
    <subcellularLocation>
        <location evidence="1">Membrane</location>
    </subcellularLocation>
</comment>
<keyword evidence="2 5" id="KW-0812">Transmembrane</keyword>
<keyword evidence="5" id="KW-0297">G-protein coupled receptor</keyword>
<keyword evidence="3" id="KW-1133">Transmembrane helix</keyword>
<accession>A0A8J1UC42</accession>
<evidence type="ECO:0000256" key="3">
    <source>
        <dbReference type="ARBA" id="ARBA00022989"/>
    </source>
</evidence>
<dbReference type="InterPro" id="IPR017452">
    <property type="entry name" value="GPCR_Rhodpsn_7TM"/>
</dbReference>
<comment type="similarity">
    <text evidence="5">Belongs to the G-protein coupled receptor 1 family.</text>
</comment>
<dbReference type="GO" id="GO:0004930">
    <property type="term" value="F:G protein-coupled receptor activity"/>
    <property type="evidence" value="ECO:0007669"/>
    <property type="project" value="UniProtKB-KW"/>
</dbReference>
<name>A0A8J1UC42_OWEFU</name>
<keyword evidence="4" id="KW-0472">Membrane</keyword>
<evidence type="ECO:0000256" key="4">
    <source>
        <dbReference type="ARBA" id="ARBA00023136"/>
    </source>
</evidence>
<dbReference type="CDD" id="cd14978">
    <property type="entry name" value="7tmA_FMRFamide_R-like"/>
    <property type="match status" value="1"/>
</dbReference>
<protein>
    <submittedName>
        <fullName evidence="6">Uncharacterized protein</fullName>
    </submittedName>
</protein>
<keyword evidence="7" id="KW-1185">Reference proteome</keyword>
<dbReference type="SUPFAM" id="SSF81321">
    <property type="entry name" value="Family A G protein-coupled receptor-like"/>
    <property type="match status" value="1"/>
</dbReference>
<dbReference type="PROSITE" id="PS50262">
    <property type="entry name" value="G_PROTEIN_RECEP_F1_2"/>
    <property type="match status" value="1"/>
</dbReference>
<reference evidence="6" key="1">
    <citation type="submission" date="2022-03" db="EMBL/GenBank/DDBJ databases">
        <authorList>
            <person name="Martin C."/>
        </authorList>
    </citation>
    <scope>NUCLEOTIDE SEQUENCE</scope>
</reference>
<dbReference type="AlphaFoldDB" id="A0A8J1UC42"/>
<dbReference type="PROSITE" id="PS00237">
    <property type="entry name" value="G_PROTEIN_RECEP_F1_1"/>
    <property type="match status" value="1"/>
</dbReference>
<dbReference type="PANTHER" id="PTHR46641">
    <property type="entry name" value="FMRFAMIDE RECEPTOR-RELATED"/>
    <property type="match status" value="1"/>
</dbReference>
<keyword evidence="5" id="KW-0807">Transducer</keyword>
<proteinExistence type="inferred from homology"/>
<dbReference type="GO" id="GO:0016020">
    <property type="term" value="C:membrane"/>
    <property type="evidence" value="ECO:0007669"/>
    <property type="project" value="UniProtKB-SubCell"/>
</dbReference>
<gene>
    <name evidence="6" type="ORF">OFUS_LOCUS1337</name>
</gene>
<evidence type="ECO:0000313" key="6">
    <source>
        <dbReference type="EMBL" id="CAH1773796.1"/>
    </source>
</evidence>
<evidence type="ECO:0000256" key="1">
    <source>
        <dbReference type="ARBA" id="ARBA00004370"/>
    </source>
</evidence>